<feature type="region of interest" description="Disordered" evidence="2">
    <location>
        <begin position="264"/>
        <end position="287"/>
    </location>
</feature>
<dbReference type="PANTHER" id="PTHR23149:SF9">
    <property type="entry name" value="G PATCH DOMAIN-CONTAINING PROTEIN 4"/>
    <property type="match status" value="1"/>
</dbReference>
<reference evidence="4" key="1">
    <citation type="submission" date="2022-01" db="EMBL/GenBank/DDBJ databases">
        <authorList>
            <person name="King R."/>
        </authorList>
    </citation>
    <scope>NUCLEOTIDE SEQUENCE</scope>
</reference>
<dbReference type="InterPro" id="IPR050656">
    <property type="entry name" value="PINX1"/>
</dbReference>
<gene>
    <name evidence="4" type="ORF">CEUTPL_LOCUS14206</name>
</gene>
<proteinExistence type="predicted"/>
<evidence type="ECO:0000256" key="2">
    <source>
        <dbReference type="SAM" id="MobiDB-lite"/>
    </source>
</evidence>
<feature type="compositionally biased region" description="Low complexity" evidence="2">
    <location>
        <begin position="220"/>
        <end position="231"/>
    </location>
</feature>
<feature type="region of interest" description="Disordered" evidence="2">
    <location>
        <begin position="220"/>
        <end position="241"/>
    </location>
</feature>
<dbReference type="GO" id="GO:0005730">
    <property type="term" value="C:nucleolus"/>
    <property type="evidence" value="ECO:0007669"/>
    <property type="project" value="TreeGrafter"/>
</dbReference>
<sequence>MDFAKKQLEKYGWSEGKGLGRKEDGISAPLKAQVKLDNLGVGYDVGEEFTNKWWERVYNSAAENIAMKVDDNNDVKLQIKDKNSVEITTKSYSVKNFKKNNSLEYGTFIKVSKLTEQGTENYKTKFEPLKLPTHVELSDEKLFAACGGRTAHKGARHGLTLSGKLSRVEKQEKLLSKQMKRVSLDETSSSKVEKKLKKLKKQKPKEAIVEKYTPIDLDVSSTSTSSTSIKSSMKKKKKNKKLKHVSFNDNVTVQVCNKDLDTSIDSEGSASVKDENDGSDEGIDLENNNINVEDNQKAFEEARLNFSDLSKAERKKLKKKRDFDAKLKSATTVLMKNAKEFQEMLNKKRKYLEEQEGVNSDKHKKECKKRKARKNAEENAISSISRSLEGSCRISESD</sequence>
<dbReference type="SMART" id="SM00443">
    <property type="entry name" value="G_patch"/>
    <property type="match status" value="1"/>
</dbReference>
<dbReference type="PROSITE" id="PS50174">
    <property type="entry name" value="G_PATCH"/>
    <property type="match status" value="1"/>
</dbReference>
<feature type="compositionally biased region" description="Basic residues" evidence="2">
    <location>
        <begin position="232"/>
        <end position="241"/>
    </location>
</feature>
<evidence type="ECO:0000313" key="5">
    <source>
        <dbReference type="Proteomes" id="UP001152799"/>
    </source>
</evidence>
<dbReference type="Pfam" id="PF01585">
    <property type="entry name" value="G-patch"/>
    <property type="match status" value="1"/>
</dbReference>
<evidence type="ECO:0000256" key="1">
    <source>
        <dbReference type="ARBA" id="ARBA00040365"/>
    </source>
</evidence>
<name>A0A9P0DPD2_9CUCU</name>
<dbReference type="GO" id="GO:0003676">
    <property type="term" value="F:nucleic acid binding"/>
    <property type="evidence" value="ECO:0007669"/>
    <property type="project" value="InterPro"/>
</dbReference>
<evidence type="ECO:0000259" key="3">
    <source>
        <dbReference type="PROSITE" id="PS50174"/>
    </source>
</evidence>
<dbReference type="AlphaFoldDB" id="A0A9P0DPD2"/>
<feature type="region of interest" description="Disordered" evidence="2">
    <location>
        <begin position="351"/>
        <end position="398"/>
    </location>
</feature>
<dbReference type="EMBL" id="OU892285">
    <property type="protein sequence ID" value="CAH1135856.1"/>
    <property type="molecule type" value="Genomic_DNA"/>
</dbReference>
<keyword evidence="5" id="KW-1185">Reference proteome</keyword>
<dbReference type="InterPro" id="IPR000467">
    <property type="entry name" value="G_patch_dom"/>
</dbReference>
<dbReference type="Proteomes" id="UP001152799">
    <property type="component" value="Chromosome 9"/>
</dbReference>
<protein>
    <recommendedName>
        <fullName evidence="1">G patch domain-containing protein 4</fullName>
    </recommendedName>
</protein>
<dbReference type="PANTHER" id="PTHR23149">
    <property type="entry name" value="G PATCH DOMAIN CONTAINING PROTEIN"/>
    <property type="match status" value="1"/>
</dbReference>
<evidence type="ECO:0000313" key="4">
    <source>
        <dbReference type="EMBL" id="CAH1135856.1"/>
    </source>
</evidence>
<feature type="domain" description="G-patch" evidence="3">
    <location>
        <begin position="1"/>
        <end position="46"/>
    </location>
</feature>
<dbReference type="OrthoDB" id="10019757at2759"/>
<accession>A0A9P0DPD2</accession>
<organism evidence="4 5">
    <name type="scientific">Ceutorhynchus assimilis</name>
    <name type="common">cabbage seed weevil</name>
    <dbReference type="NCBI Taxonomy" id="467358"/>
    <lineage>
        <taxon>Eukaryota</taxon>
        <taxon>Metazoa</taxon>
        <taxon>Ecdysozoa</taxon>
        <taxon>Arthropoda</taxon>
        <taxon>Hexapoda</taxon>
        <taxon>Insecta</taxon>
        <taxon>Pterygota</taxon>
        <taxon>Neoptera</taxon>
        <taxon>Endopterygota</taxon>
        <taxon>Coleoptera</taxon>
        <taxon>Polyphaga</taxon>
        <taxon>Cucujiformia</taxon>
        <taxon>Curculionidae</taxon>
        <taxon>Ceutorhynchinae</taxon>
        <taxon>Ceutorhynchus</taxon>
    </lineage>
</organism>